<gene>
    <name evidence="3" type="ORF">PENARI_c014G02277</name>
</gene>
<dbReference type="Proteomes" id="UP000177622">
    <property type="component" value="Unassembled WGS sequence"/>
</dbReference>
<dbReference type="RefSeq" id="XP_022486501.1">
    <property type="nucleotide sequence ID" value="XM_022633435.1"/>
</dbReference>
<name>A0A1F5LDC9_PENAI</name>
<keyword evidence="1" id="KW-1015">Disulfide bond</keyword>
<keyword evidence="2" id="KW-0732">Signal</keyword>
<reference evidence="3 4" key="1">
    <citation type="journal article" date="2016" name="Sci. Rep.">
        <title>Penicillium arizonense, a new, genome sequenced fungal species, reveals a high chemical diversity in secreted metabolites.</title>
        <authorList>
            <person name="Grijseels S."/>
            <person name="Nielsen J.C."/>
            <person name="Randelovic M."/>
            <person name="Nielsen J."/>
            <person name="Nielsen K.F."/>
            <person name="Workman M."/>
            <person name="Frisvad J.C."/>
        </authorList>
    </citation>
    <scope>NUCLEOTIDE SEQUENCE [LARGE SCALE GENOMIC DNA]</scope>
    <source>
        <strain evidence="3 4">CBS 141311</strain>
    </source>
</reference>
<comment type="caution">
    <text evidence="3">The sequence shown here is derived from an EMBL/GenBank/DDBJ whole genome shotgun (WGS) entry which is preliminary data.</text>
</comment>
<dbReference type="InterPro" id="IPR001338">
    <property type="entry name" value="Class_I_Hydrophobin"/>
</dbReference>
<dbReference type="GeneID" id="34578169"/>
<dbReference type="AlphaFoldDB" id="A0A1F5LDC9"/>
<feature type="signal peptide" evidence="2">
    <location>
        <begin position="1"/>
        <end position="17"/>
    </location>
</feature>
<dbReference type="OrthoDB" id="4365406at2759"/>
<evidence type="ECO:0008006" key="5">
    <source>
        <dbReference type="Google" id="ProtNLM"/>
    </source>
</evidence>
<evidence type="ECO:0000313" key="3">
    <source>
        <dbReference type="EMBL" id="OGE51056.1"/>
    </source>
</evidence>
<dbReference type="SMART" id="SM00075">
    <property type="entry name" value="HYDRO"/>
    <property type="match status" value="1"/>
</dbReference>
<feature type="chain" id="PRO_5035718023" description="Hydrophobin" evidence="2">
    <location>
        <begin position="18"/>
        <end position="118"/>
    </location>
</feature>
<keyword evidence="4" id="KW-1185">Reference proteome</keyword>
<organism evidence="3 4">
    <name type="scientific">Penicillium arizonense</name>
    <dbReference type="NCBI Taxonomy" id="1835702"/>
    <lineage>
        <taxon>Eukaryota</taxon>
        <taxon>Fungi</taxon>
        <taxon>Dikarya</taxon>
        <taxon>Ascomycota</taxon>
        <taxon>Pezizomycotina</taxon>
        <taxon>Eurotiomycetes</taxon>
        <taxon>Eurotiomycetidae</taxon>
        <taxon>Eurotiales</taxon>
        <taxon>Aspergillaceae</taxon>
        <taxon>Penicillium</taxon>
    </lineage>
</organism>
<dbReference type="GO" id="GO:0009277">
    <property type="term" value="C:fungal-type cell wall"/>
    <property type="evidence" value="ECO:0007669"/>
    <property type="project" value="InterPro"/>
</dbReference>
<dbReference type="GO" id="GO:0005199">
    <property type="term" value="F:structural constituent of cell wall"/>
    <property type="evidence" value="ECO:0007669"/>
    <property type="project" value="InterPro"/>
</dbReference>
<evidence type="ECO:0000256" key="2">
    <source>
        <dbReference type="SAM" id="SignalP"/>
    </source>
</evidence>
<evidence type="ECO:0000313" key="4">
    <source>
        <dbReference type="Proteomes" id="UP000177622"/>
    </source>
</evidence>
<proteinExistence type="predicted"/>
<dbReference type="EMBL" id="LXJU01000014">
    <property type="protein sequence ID" value="OGE51056.1"/>
    <property type="molecule type" value="Genomic_DNA"/>
</dbReference>
<accession>A0A1F5LDC9</accession>
<protein>
    <recommendedName>
        <fullName evidence="5">Hydrophobin</fullName>
    </recommendedName>
</protein>
<sequence>MKASIISIISLAVAVAALPPAEVAFKKTGPMSIAKAGDQCQEGKVYCCSPQEDNSEKGLISLLTHFNLLGADASCSPVTLIGPVNVALLGTVDDNTGNIDCNHTLACCTGDDCHPLGH</sequence>
<dbReference type="STRING" id="1835702.A0A1F5LDC9"/>
<evidence type="ECO:0000256" key="1">
    <source>
        <dbReference type="ARBA" id="ARBA00023157"/>
    </source>
</evidence>